<dbReference type="Proteomes" id="UP000000653">
    <property type="component" value="Chromosome"/>
</dbReference>
<dbReference type="EMBL" id="CP000438">
    <property type="protein sequence ID" value="ABJ13457.1"/>
    <property type="molecule type" value="Genomic_DNA"/>
</dbReference>
<reference evidence="5 6" key="1">
    <citation type="journal article" date="2006" name="Genome Biol.">
        <title>Genomic analysis reveals that Pseudomonas aeruginosa virulence is combinatorial.</title>
        <authorList>
            <person name="Lee D.G."/>
            <person name="Urbach J.M."/>
            <person name="Wu G."/>
            <person name="Liberati N.T."/>
            <person name="Feinbaum R.L."/>
            <person name="Miyata S."/>
            <person name="Diggins L.T."/>
            <person name="He J."/>
            <person name="Saucier M."/>
            <person name="Deziel E."/>
            <person name="Friedman L."/>
            <person name="Li L."/>
            <person name="Grills G."/>
            <person name="Montgomery K."/>
            <person name="Kucherlapati R."/>
            <person name="Rahme L.G."/>
            <person name="Ausubel F.M."/>
        </authorList>
    </citation>
    <scope>NUCLEOTIDE SEQUENCE [LARGE SCALE GENOMIC DNA]</scope>
    <source>
        <strain evidence="5 6">UCBPP-PA14</strain>
    </source>
</reference>
<gene>
    <name evidence="5" type="primary">opdN</name>
    <name evidence="5" type="ordered locus">PA14_09850</name>
</gene>
<proteinExistence type="inferred from homology"/>
<dbReference type="BioCyc" id="PAER208963:G1G74-818-MONOMER"/>
<dbReference type="Gene3D" id="2.40.160.10">
    <property type="entry name" value="Porin"/>
    <property type="match status" value="1"/>
</dbReference>
<protein>
    <submittedName>
        <fullName evidence="5">Putative porin</fullName>
    </submittedName>
</protein>
<dbReference type="InterPro" id="IPR005318">
    <property type="entry name" value="OM_porin_bac"/>
</dbReference>
<evidence type="ECO:0000256" key="1">
    <source>
        <dbReference type="ARBA" id="ARBA00009075"/>
    </source>
</evidence>
<evidence type="ECO:0000256" key="4">
    <source>
        <dbReference type="SAM" id="SignalP"/>
    </source>
</evidence>
<sequence length="431" mass="47735">MSAPFSPRSPRTLRGLGALALCGGFVAPAPAAFLEDGSARLEARTVYFNRDFRDGSSANPQGASKREEAAQGFILDLRSGYTEGALGFGVDTLAMLGIKLDSSPADSNSGLLPSSGHDPRRSVDQYAKAGVAGKMRFSQTQFRYGAMLPDMPLLKYNDGRLLPTLFHGAQLTSEEIAGLRLSATRLERYTARDSSDAQDIRLHCKNKRYACDTTGNRFDAYQLDYQVNDGLLLQYAQGGLRNVYRQRYLGAVGKRQLGAGKLSADLRWFDSEDAGAARAGKIDNRALSLLLAYAQGGHTLSAGWQRMNGASSMPYLDGSNPYLANYLQVNDFANPEERSWQLRYDFDLRSVGVPGLSFMTRYVNGDHIRLANGDEGKEWERDIELKYVVQSGRFKDLSLRLRNATYRTDFERSARDVDEVRLIASYNLSLF</sequence>
<evidence type="ECO:0000313" key="6">
    <source>
        <dbReference type="Proteomes" id="UP000000653"/>
    </source>
</evidence>
<keyword evidence="2" id="KW-0813">Transport</keyword>
<dbReference type="KEGG" id="pau:PA14_09850"/>
<keyword evidence="3 4" id="KW-0732">Signal</keyword>
<feature type="chain" id="PRO_5030007747" evidence="4">
    <location>
        <begin position="32"/>
        <end position="431"/>
    </location>
</feature>
<evidence type="ECO:0000313" key="5">
    <source>
        <dbReference type="EMBL" id="ABJ13457.1"/>
    </source>
</evidence>
<dbReference type="AlphaFoldDB" id="A0A0H2ZG05"/>
<comment type="similarity">
    <text evidence="1">Belongs to the outer membrane porin (Opr) (TC 1.B.25) family.</text>
</comment>
<dbReference type="InterPro" id="IPR023614">
    <property type="entry name" value="Porin_dom_sf"/>
</dbReference>
<accession>A0A0H2ZG05</accession>
<dbReference type="PANTHER" id="PTHR34596">
    <property type="entry name" value="CHITOPORIN"/>
    <property type="match status" value="1"/>
</dbReference>
<organism evidence="5 6">
    <name type="scientific">Pseudomonas aeruginosa (strain UCBPP-PA14)</name>
    <dbReference type="NCBI Taxonomy" id="208963"/>
    <lineage>
        <taxon>Bacteria</taxon>
        <taxon>Pseudomonadati</taxon>
        <taxon>Pseudomonadota</taxon>
        <taxon>Gammaproteobacteria</taxon>
        <taxon>Pseudomonadales</taxon>
        <taxon>Pseudomonadaceae</taxon>
        <taxon>Pseudomonas</taxon>
    </lineage>
</organism>
<dbReference type="HOGENOM" id="CLU_042378_2_1_6"/>
<dbReference type="RefSeq" id="WP_003093566.1">
    <property type="nucleotide sequence ID" value="NC_008463.1"/>
</dbReference>
<evidence type="ECO:0000256" key="3">
    <source>
        <dbReference type="ARBA" id="ARBA00022729"/>
    </source>
</evidence>
<dbReference type="GO" id="GO:0015288">
    <property type="term" value="F:porin activity"/>
    <property type="evidence" value="ECO:0007669"/>
    <property type="project" value="TreeGrafter"/>
</dbReference>
<dbReference type="GO" id="GO:0016020">
    <property type="term" value="C:membrane"/>
    <property type="evidence" value="ECO:0007669"/>
    <property type="project" value="InterPro"/>
</dbReference>
<dbReference type="Pfam" id="PF03573">
    <property type="entry name" value="OprD"/>
    <property type="match status" value="1"/>
</dbReference>
<name>A0A0H2ZG05_PSEAB</name>
<evidence type="ECO:0000256" key="2">
    <source>
        <dbReference type="ARBA" id="ARBA00022448"/>
    </source>
</evidence>
<feature type="signal peptide" evidence="4">
    <location>
        <begin position="1"/>
        <end position="31"/>
    </location>
</feature>
<dbReference type="PANTHER" id="PTHR34596:SF2">
    <property type="entry name" value="CHITOPORIN"/>
    <property type="match status" value="1"/>
</dbReference>
<dbReference type="FunFam" id="2.40.160.10:FF:000008">
    <property type="entry name" value="OprD family porin"/>
    <property type="match status" value="1"/>
</dbReference>